<reference evidence="1" key="2">
    <citation type="submission" date="2004-02" db="EMBL/GenBank/DDBJ databases">
        <authorList>
            <consortium name="Genoscope"/>
            <consortium name="Whitehead Institute Centre for Genome Research"/>
        </authorList>
    </citation>
    <scope>NUCLEOTIDE SEQUENCE</scope>
</reference>
<feature type="non-terminal residue" evidence="1">
    <location>
        <position position="1"/>
    </location>
</feature>
<dbReference type="KEGG" id="tng:GSTEN00036921G001"/>
<feature type="non-terminal residue" evidence="1">
    <location>
        <position position="36"/>
    </location>
</feature>
<proteinExistence type="predicted"/>
<name>Q4RDZ9_TETNG</name>
<dbReference type="EMBL" id="CAAE01015245">
    <property type="protein sequence ID" value="CAG13383.1"/>
    <property type="molecule type" value="Genomic_DNA"/>
</dbReference>
<protein>
    <submittedName>
        <fullName evidence="1">(spotted green pufferfish) hypothetical protein</fullName>
    </submittedName>
</protein>
<organism evidence="1">
    <name type="scientific">Tetraodon nigroviridis</name>
    <name type="common">Spotted green pufferfish</name>
    <name type="synonym">Chelonodon nigroviridis</name>
    <dbReference type="NCBI Taxonomy" id="99883"/>
    <lineage>
        <taxon>Eukaryota</taxon>
        <taxon>Metazoa</taxon>
        <taxon>Chordata</taxon>
        <taxon>Craniata</taxon>
        <taxon>Vertebrata</taxon>
        <taxon>Euteleostomi</taxon>
        <taxon>Actinopterygii</taxon>
        <taxon>Neopterygii</taxon>
        <taxon>Teleostei</taxon>
        <taxon>Neoteleostei</taxon>
        <taxon>Acanthomorphata</taxon>
        <taxon>Eupercaria</taxon>
        <taxon>Tetraodontiformes</taxon>
        <taxon>Tetradontoidea</taxon>
        <taxon>Tetraodontidae</taxon>
        <taxon>Tetraodon</taxon>
    </lineage>
</organism>
<accession>Q4RDZ9</accession>
<dbReference type="AlphaFoldDB" id="Q4RDZ9"/>
<evidence type="ECO:0000313" key="1">
    <source>
        <dbReference type="EMBL" id="CAG13383.1"/>
    </source>
</evidence>
<comment type="caution">
    <text evidence="1">The sequence shown here is derived from an EMBL/GenBank/DDBJ whole genome shotgun (WGS) entry which is preliminary data.</text>
</comment>
<sequence length="36" mass="3764">GGGGGGGIGVFRSGWLYKGNFHSTANNSITVRVRKR</sequence>
<gene>
    <name evidence="1" type="ORF">GSTENG00036921001</name>
</gene>
<reference evidence="1" key="1">
    <citation type="journal article" date="2004" name="Nature">
        <title>Genome duplication in the teleost fish Tetraodon nigroviridis reveals the early vertebrate proto-karyotype.</title>
        <authorList>
            <person name="Jaillon O."/>
            <person name="Aury J.-M."/>
            <person name="Brunet F."/>
            <person name="Petit J.-L."/>
            <person name="Stange-Thomann N."/>
            <person name="Mauceli E."/>
            <person name="Bouneau L."/>
            <person name="Fischer C."/>
            <person name="Ozouf-Costaz C."/>
            <person name="Bernot A."/>
            <person name="Nicaud S."/>
            <person name="Jaffe D."/>
            <person name="Fisher S."/>
            <person name="Lutfalla G."/>
            <person name="Dossat C."/>
            <person name="Segurens B."/>
            <person name="Dasilva C."/>
            <person name="Salanoubat M."/>
            <person name="Levy M."/>
            <person name="Boudet N."/>
            <person name="Castellano S."/>
            <person name="Anthouard V."/>
            <person name="Jubin C."/>
            <person name="Castelli V."/>
            <person name="Katinka M."/>
            <person name="Vacherie B."/>
            <person name="Biemont C."/>
            <person name="Skalli Z."/>
            <person name="Cattolico L."/>
            <person name="Poulain J."/>
            <person name="De Berardinis V."/>
            <person name="Cruaud C."/>
            <person name="Duprat S."/>
            <person name="Brottier P."/>
            <person name="Coutanceau J.-P."/>
            <person name="Gouzy J."/>
            <person name="Parra G."/>
            <person name="Lardier G."/>
            <person name="Chapple C."/>
            <person name="McKernan K.J."/>
            <person name="McEwan P."/>
            <person name="Bosak S."/>
            <person name="Kellis M."/>
            <person name="Volff J.-N."/>
            <person name="Guigo R."/>
            <person name="Zody M.C."/>
            <person name="Mesirov J."/>
            <person name="Lindblad-Toh K."/>
            <person name="Birren B."/>
            <person name="Nusbaum C."/>
            <person name="Kahn D."/>
            <person name="Robinson-Rechavi M."/>
            <person name="Laudet V."/>
            <person name="Schachter V."/>
            <person name="Quetier F."/>
            <person name="Saurin W."/>
            <person name="Scarpelli C."/>
            <person name="Wincker P."/>
            <person name="Lander E.S."/>
            <person name="Weissenbach J."/>
            <person name="Roest Crollius H."/>
        </authorList>
    </citation>
    <scope>NUCLEOTIDE SEQUENCE [LARGE SCALE GENOMIC DNA]</scope>
</reference>